<evidence type="ECO:0000259" key="2">
    <source>
        <dbReference type="PROSITE" id="PS51387"/>
    </source>
</evidence>
<sequence>MGDYTPGLSWGRWPRVEGQRCLPLDTAPDRLPDGAAPMLAFGNGRSYGDSCLNAGGSLLLTRRLDHFLSFDADTGVLECEAGITLGEIQDFAVRRGYLLPVTPGTQFATVGGAIANDVHGKNHHVAGSFGEHVEQIELVRSDGRTSIRPGEPLFHATVGGLGLTGLITHARLRLLPVTGPWMDVESIRMAGLGDFFGLSRESARTHAYTVAWIDCLARGAALGRGHFLRASHAEPGATGRLPVGSRSLPVTPPVSLVNRLSLRPFNILYFHRQRRERVRRIEHFRPYFYPLDAIRGWNRMYGPKGFLQNQCVLPPATAEDGVRALLDAIARSGQGSFLAVLKEFGDRPAPGLLSFCRPGTTLALDFPRSEATLALLQRLDAIVMEAGGAVYPAKDARMSPAMFRAGQPRLDEFIPHIDPAFSSSFWRRVMEPSCNAS</sequence>
<reference evidence="3" key="1">
    <citation type="submission" date="2022-04" db="EMBL/GenBank/DDBJ databases">
        <title>Lysobacter sp. CAU 1642 isolated from sea sand.</title>
        <authorList>
            <person name="Kim W."/>
        </authorList>
    </citation>
    <scope>NUCLEOTIDE SEQUENCE</scope>
    <source>
        <strain evidence="3">CAU 1642</strain>
    </source>
</reference>
<dbReference type="InterPro" id="IPR016169">
    <property type="entry name" value="FAD-bd_PCMH_sub2"/>
</dbReference>
<proteinExistence type="predicted"/>
<gene>
    <name evidence="3" type="ORF">M0G41_12465</name>
</gene>
<comment type="caution">
    <text evidence="3">The sequence shown here is derived from an EMBL/GenBank/DDBJ whole genome shotgun (WGS) entry which is preliminary data.</text>
</comment>
<evidence type="ECO:0000313" key="3">
    <source>
        <dbReference type="EMBL" id="MCK7594482.1"/>
    </source>
</evidence>
<dbReference type="SUPFAM" id="SSF56176">
    <property type="entry name" value="FAD-binding/transporter-associated domain-like"/>
    <property type="match status" value="1"/>
</dbReference>
<dbReference type="EMBL" id="JALNMH010000010">
    <property type="protein sequence ID" value="MCK7594482.1"/>
    <property type="molecule type" value="Genomic_DNA"/>
</dbReference>
<evidence type="ECO:0000313" key="4">
    <source>
        <dbReference type="Proteomes" id="UP001431449"/>
    </source>
</evidence>
<dbReference type="Pfam" id="PF01565">
    <property type="entry name" value="FAD_binding_4"/>
    <property type="match status" value="1"/>
</dbReference>
<dbReference type="Gene3D" id="3.30.465.10">
    <property type="match status" value="1"/>
</dbReference>
<protein>
    <submittedName>
        <fullName evidence="3">FAD-binding oxidoreductase</fullName>
    </submittedName>
</protein>
<name>A0ABT0GJF0_9GAMM</name>
<dbReference type="InterPro" id="IPR016166">
    <property type="entry name" value="FAD-bd_PCMH"/>
</dbReference>
<feature type="domain" description="FAD-binding PCMH-type" evidence="2">
    <location>
        <begin position="1"/>
        <end position="177"/>
    </location>
</feature>
<dbReference type="Proteomes" id="UP001431449">
    <property type="component" value="Unassembled WGS sequence"/>
</dbReference>
<organism evidence="3 4">
    <name type="scientific">Pseudomarimonas salicorniae</name>
    <dbReference type="NCBI Taxonomy" id="2933270"/>
    <lineage>
        <taxon>Bacteria</taxon>
        <taxon>Pseudomonadati</taxon>
        <taxon>Pseudomonadota</taxon>
        <taxon>Gammaproteobacteria</taxon>
        <taxon>Lysobacterales</taxon>
        <taxon>Lysobacteraceae</taxon>
        <taxon>Pseudomarimonas</taxon>
    </lineage>
</organism>
<dbReference type="RefSeq" id="WP_248210183.1">
    <property type="nucleotide sequence ID" value="NZ_JALNMH010000010.1"/>
</dbReference>
<keyword evidence="1" id="KW-0274">FAD</keyword>
<dbReference type="InterPro" id="IPR006094">
    <property type="entry name" value="Oxid_FAD_bind_N"/>
</dbReference>
<evidence type="ECO:0000256" key="1">
    <source>
        <dbReference type="ARBA" id="ARBA00022827"/>
    </source>
</evidence>
<accession>A0ABT0GJF0</accession>
<keyword evidence="4" id="KW-1185">Reference proteome</keyword>
<dbReference type="InterPro" id="IPR036318">
    <property type="entry name" value="FAD-bd_PCMH-like_sf"/>
</dbReference>
<keyword evidence="1" id="KW-0285">Flavoprotein</keyword>
<dbReference type="PROSITE" id="PS51387">
    <property type="entry name" value="FAD_PCMH"/>
    <property type="match status" value="1"/>
</dbReference>
<dbReference type="PANTHER" id="PTHR11748">
    <property type="entry name" value="D-LACTATE DEHYDROGENASE"/>
    <property type="match status" value="1"/>
</dbReference>